<dbReference type="SMART" id="SM00834">
    <property type="entry name" value="CxxC_CXXC_SSSS"/>
    <property type="match status" value="1"/>
</dbReference>
<dbReference type="Gene3D" id="2.20.28.30">
    <property type="entry name" value="RNA polymerase ii, chain L"/>
    <property type="match status" value="1"/>
</dbReference>
<accession>A0A1F5FJG2</accession>
<dbReference type="EMBL" id="MFAF01000001">
    <property type="protein sequence ID" value="OGD79756.1"/>
    <property type="molecule type" value="Genomic_DNA"/>
</dbReference>
<proteinExistence type="predicted"/>
<gene>
    <name evidence="2" type="ORF">A2Y64_00220</name>
</gene>
<dbReference type="Proteomes" id="UP000177187">
    <property type="component" value="Unassembled WGS sequence"/>
</dbReference>
<feature type="domain" description="Putative regulatory protein FmdB zinc ribbon" evidence="1">
    <location>
        <begin position="1"/>
        <end position="41"/>
    </location>
</feature>
<protein>
    <recommendedName>
        <fullName evidence="1">Putative regulatory protein FmdB zinc ribbon domain-containing protein</fullName>
    </recommendedName>
</protein>
<dbReference type="NCBIfam" id="TIGR02605">
    <property type="entry name" value="CxxC_CxxC_SSSS"/>
    <property type="match status" value="1"/>
</dbReference>
<dbReference type="PANTHER" id="PTHR34404:SF2">
    <property type="entry name" value="CONSERVED SERINE RICH PROTEIN"/>
    <property type="match status" value="1"/>
</dbReference>
<organism evidence="2 3">
    <name type="scientific">Candidatus Coatesbacteria bacterium RBG_13_66_14</name>
    <dbReference type="NCBI Taxonomy" id="1817816"/>
    <lineage>
        <taxon>Bacteria</taxon>
        <taxon>Candidatus Coatesiibacteriota</taxon>
    </lineage>
</organism>
<name>A0A1F5FJG2_9BACT</name>
<dbReference type="Pfam" id="PF09723">
    <property type="entry name" value="Zn_ribbon_8"/>
    <property type="match status" value="1"/>
</dbReference>
<evidence type="ECO:0000313" key="3">
    <source>
        <dbReference type="Proteomes" id="UP000177187"/>
    </source>
</evidence>
<reference evidence="2 3" key="1">
    <citation type="journal article" date="2016" name="Nat. Commun.">
        <title>Thousands of microbial genomes shed light on interconnected biogeochemical processes in an aquifer system.</title>
        <authorList>
            <person name="Anantharaman K."/>
            <person name="Brown C.T."/>
            <person name="Hug L.A."/>
            <person name="Sharon I."/>
            <person name="Castelle C.J."/>
            <person name="Probst A.J."/>
            <person name="Thomas B.C."/>
            <person name="Singh A."/>
            <person name="Wilkins M.J."/>
            <person name="Karaoz U."/>
            <person name="Brodie E.L."/>
            <person name="Williams K.H."/>
            <person name="Hubbard S.S."/>
            <person name="Banfield J.F."/>
        </authorList>
    </citation>
    <scope>NUCLEOTIDE SEQUENCE [LARGE SCALE GENOMIC DNA]</scope>
</reference>
<evidence type="ECO:0000259" key="1">
    <source>
        <dbReference type="SMART" id="SM00834"/>
    </source>
</evidence>
<comment type="caution">
    <text evidence="2">The sequence shown here is derived from an EMBL/GenBank/DDBJ whole genome shotgun (WGS) entry which is preliminary data.</text>
</comment>
<dbReference type="AlphaFoldDB" id="A0A1F5FJG2"/>
<dbReference type="InterPro" id="IPR013429">
    <property type="entry name" value="Regulatory_FmdB_Zinc_ribbon"/>
</dbReference>
<dbReference type="PANTHER" id="PTHR34404">
    <property type="entry name" value="REGULATORY PROTEIN, FMDB FAMILY"/>
    <property type="match status" value="1"/>
</dbReference>
<sequence length="63" mass="6659">MITYTYRCDACGHTFEARQRMTAEPLRECPECGGPVRRVITGGLGVIGVAHDSSRACSISGGG</sequence>
<evidence type="ECO:0000313" key="2">
    <source>
        <dbReference type="EMBL" id="OGD79756.1"/>
    </source>
</evidence>